<dbReference type="PROSITE" id="PS51459">
    <property type="entry name" value="FIDO"/>
    <property type="match status" value="1"/>
</dbReference>
<dbReference type="InterPro" id="IPR036597">
    <property type="entry name" value="Fido-like_dom_sf"/>
</dbReference>
<dbReference type="SUPFAM" id="SSF140931">
    <property type="entry name" value="Fic-like"/>
    <property type="match status" value="1"/>
</dbReference>
<sequence length="334" mass="37758">MMMKTGSKINLTPAQRDEMSRQLRCIDHLASQWRLSSSLSDENIHATLAALAALEGNEIIADDVARLSTAETDTPLSHYLRHGRQAVEDIFSGKERAPIDEARVVSLHTLLVDNIRPRRAIERLWGGNSLLRTTRSVVSDELRSLIEWMLPGNGAERLHPVTAAGIFIYEFLAIHPFSESKSSVAHLLAMQYLCNHGQNWIAEYAPARLLAERIAAYHHAIKCGMENRYTPQEDISEWIVLWTECVYRAAGETSAHTSPALPEVVSAHHRSYLNMRQRRILGFIEKNQPVKVGDIATFLHKESINTIKKDLLRLRQEGYISSEGVLKGTVYYRI</sequence>
<dbReference type="InterPro" id="IPR003812">
    <property type="entry name" value="Fido"/>
</dbReference>
<dbReference type="Gene3D" id="1.10.3290.10">
    <property type="entry name" value="Fido-like domain"/>
    <property type="match status" value="1"/>
</dbReference>
<dbReference type="Pfam" id="PF02661">
    <property type="entry name" value="Fic"/>
    <property type="match status" value="1"/>
</dbReference>
<accession>A0A9D1VQB5</accession>
<dbReference type="SUPFAM" id="SSF46785">
    <property type="entry name" value="Winged helix' DNA-binding domain"/>
    <property type="match status" value="1"/>
</dbReference>
<organism evidence="2 3">
    <name type="scientific">Candidatus Barnesiella excrementipullorum</name>
    <dbReference type="NCBI Taxonomy" id="2838479"/>
    <lineage>
        <taxon>Bacteria</taxon>
        <taxon>Pseudomonadati</taxon>
        <taxon>Bacteroidota</taxon>
        <taxon>Bacteroidia</taxon>
        <taxon>Bacteroidales</taxon>
        <taxon>Barnesiellaceae</taxon>
        <taxon>Barnesiella</taxon>
    </lineage>
</organism>
<evidence type="ECO:0000313" key="2">
    <source>
        <dbReference type="EMBL" id="HIX44653.1"/>
    </source>
</evidence>
<gene>
    <name evidence="2" type="ORF">H9982_00360</name>
</gene>
<reference evidence="2" key="2">
    <citation type="submission" date="2021-04" db="EMBL/GenBank/DDBJ databases">
        <authorList>
            <person name="Gilroy R."/>
        </authorList>
    </citation>
    <scope>NUCLEOTIDE SEQUENCE</scope>
    <source>
        <strain evidence="2">ChiHjej12B11-16260</strain>
    </source>
</reference>
<dbReference type="InterPro" id="IPR036390">
    <property type="entry name" value="WH_DNA-bd_sf"/>
</dbReference>
<evidence type="ECO:0000259" key="1">
    <source>
        <dbReference type="PROSITE" id="PS51459"/>
    </source>
</evidence>
<name>A0A9D1VQB5_9BACT</name>
<protein>
    <submittedName>
        <fullName evidence="2">Fic family protein</fullName>
    </submittedName>
</protein>
<feature type="domain" description="Fido" evidence="1">
    <location>
        <begin position="99"/>
        <end position="241"/>
    </location>
</feature>
<reference evidence="2" key="1">
    <citation type="journal article" date="2021" name="PeerJ">
        <title>Extensive microbial diversity within the chicken gut microbiome revealed by metagenomics and culture.</title>
        <authorList>
            <person name="Gilroy R."/>
            <person name="Ravi A."/>
            <person name="Getino M."/>
            <person name="Pursley I."/>
            <person name="Horton D.L."/>
            <person name="Alikhan N.F."/>
            <person name="Baker D."/>
            <person name="Gharbi K."/>
            <person name="Hall N."/>
            <person name="Watson M."/>
            <person name="Adriaenssens E.M."/>
            <person name="Foster-Nyarko E."/>
            <person name="Jarju S."/>
            <person name="Secka A."/>
            <person name="Antonio M."/>
            <person name="Oren A."/>
            <person name="Chaudhuri R.R."/>
            <person name="La Ragione R."/>
            <person name="Hildebrand F."/>
            <person name="Pallen M.J."/>
        </authorList>
    </citation>
    <scope>NUCLEOTIDE SEQUENCE</scope>
    <source>
        <strain evidence="2">ChiHjej12B11-16260</strain>
    </source>
</reference>
<dbReference type="EMBL" id="DXFB01000008">
    <property type="protein sequence ID" value="HIX44653.1"/>
    <property type="molecule type" value="Genomic_DNA"/>
</dbReference>
<proteinExistence type="predicted"/>
<comment type="caution">
    <text evidence="2">The sequence shown here is derived from an EMBL/GenBank/DDBJ whole genome shotgun (WGS) entry which is preliminary data.</text>
</comment>
<dbReference type="Proteomes" id="UP000824246">
    <property type="component" value="Unassembled WGS sequence"/>
</dbReference>
<dbReference type="AlphaFoldDB" id="A0A9D1VQB5"/>
<evidence type="ECO:0000313" key="3">
    <source>
        <dbReference type="Proteomes" id="UP000824246"/>
    </source>
</evidence>